<evidence type="ECO:0000256" key="7">
    <source>
        <dbReference type="ARBA" id="ARBA00023224"/>
    </source>
</evidence>
<evidence type="ECO:0000256" key="6">
    <source>
        <dbReference type="ARBA" id="ARBA00023136"/>
    </source>
</evidence>
<comment type="similarity">
    <text evidence="8">Belongs to the methyl-accepting chemotaxis (MCP) protein family.</text>
</comment>
<dbReference type="PANTHER" id="PTHR32089:SF112">
    <property type="entry name" value="LYSOZYME-LIKE PROTEIN-RELATED"/>
    <property type="match status" value="1"/>
</dbReference>
<evidence type="ECO:0000313" key="16">
    <source>
        <dbReference type="Proteomes" id="UP000580654"/>
    </source>
</evidence>
<dbReference type="Gene3D" id="6.10.340.10">
    <property type="match status" value="1"/>
</dbReference>
<dbReference type="PROSITE" id="PS50192">
    <property type="entry name" value="T_SNARE"/>
    <property type="match status" value="1"/>
</dbReference>
<dbReference type="SUPFAM" id="SSF141371">
    <property type="entry name" value="PilZ domain-like"/>
    <property type="match status" value="1"/>
</dbReference>
<reference evidence="15 16" key="1">
    <citation type="submission" date="2020-08" db="EMBL/GenBank/DDBJ databases">
        <title>Genomic Encyclopedia of Type Strains, Phase IV (KMG-IV): sequencing the most valuable type-strain genomes for metagenomic binning, comparative biology and taxonomic classification.</title>
        <authorList>
            <person name="Goeker M."/>
        </authorList>
    </citation>
    <scope>NUCLEOTIDE SEQUENCE [LARGE SCALE GENOMIC DNA]</scope>
    <source>
        <strain evidence="15 16">DSM 25622</strain>
    </source>
</reference>
<dbReference type="InterPro" id="IPR009875">
    <property type="entry name" value="PilZ_domain"/>
</dbReference>
<feature type="region of interest" description="Disordered" evidence="10">
    <location>
        <begin position="328"/>
        <end position="348"/>
    </location>
</feature>
<dbReference type="EMBL" id="JACIJD010000001">
    <property type="protein sequence ID" value="MBB5692128.1"/>
    <property type="molecule type" value="Genomic_DNA"/>
</dbReference>
<keyword evidence="5 11" id="KW-1133">Transmembrane helix</keyword>
<dbReference type="Pfam" id="PF00015">
    <property type="entry name" value="MCPsignal"/>
    <property type="match status" value="1"/>
</dbReference>
<evidence type="ECO:0000256" key="4">
    <source>
        <dbReference type="ARBA" id="ARBA00022692"/>
    </source>
</evidence>
<evidence type="ECO:0000256" key="8">
    <source>
        <dbReference type="ARBA" id="ARBA00029447"/>
    </source>
</evidence>
<dbReference type="GO" id="GO:0004888">
    <property type="term" value="F:transmembrane signaling receptor activity"/>
    <property type="evidence" value="ECO:0007669"/>
    <property type="project" value="InterPro"/>
</dbReference>
<dbReference type="RefSeq" id="WP_184512787.1">
    <property type="nucleotide sequence ID" value="NZ_JACIJD010000001.1"/>
</dbReference>
<feature type="domain" description="Methyl-accepting transducer" evidence="12">
    <location>
        <begin position="312"/>
        <end position="534"/>
    </location>
</feature>
<dbReference type="CDD" id="cd11386">
    <property type="entry name" value="MCP_signal"/>
    <property type="match status" value="1"/>
</dbReference>
<dbReference type="InterPro" id="IPR000727">
    <property type="entry name" value="T_SNARE_dom"/>
</dbReference>
<dbReference type="InterPro" id="IPR004090">
    <property type="entry name" value="Chemotax_Me-accpt_rcpt"/>
</dbReference>
<protein>
    <submittedName>
        <fullName evidence="15">Methyl-accepting chemotaxis protein</fullName>
    </submittedName>
</protein>
<evidence type="ECO:0000256" key="2">
    <source>
        <dbReference type="ARBA" id="ARBA00022475"/>
    </source>
</evidence>
<dbReference type="Gene3D" id="3.30.450.20">
    <property type="entry name" value="PAS domain"/>
    <property type="match status" value="1"/>
</dbReference>
<evidence type="ECO:0000256" key="1">
    <source>
        <dbReference type="ARBA" id="ARBA00004429"/>
    </source>
</evidence>
<feature type="domain" description="HAMP" evidence="14">
    <location>
        <begin position="219"/>
        <end position="272"/>
    </location>
</feature>
<evidence type="ECO:0000256" key="3">
    <source>
        <dbReference type="ARBA" id="ARBA00022519"/>
    </source>
</evidence>
<evidence type="ECO:0000259" key="12">
    <source>
        <dbReference type="PROSITE" id="PS50111"/>
    </source>
</evidence>
<dbReference type="GO" id="GO:0006935">
    <property type="term" value="P:chemotaxis"/>
    <property type="evidence" value="ECO:0007669"/>
    <property type="project" value="InterPro"/>
</dbReference>
<dbReference type="PROSITE" id="PS50111">
    <property type="entry name" value="CHEMOTAXIS_TRANSDUC_2"/>
    <property type="match status" value="1"/>
</dbReference>
<feature type="transmembrane region" description="Helical" evidence="11">
    <location>
        <begin position="12"/>
        <end position="31"/>
    </location>
</feature>
<evidence type="ECO:0000256" key="11">
    <source>
        <dbReference type="SAM" id="Phobius"/>
    </source>
</evidence>
<organism evidence="15 16">
    <name type="scientific">Muricoccus pecuniae</name>
    <dbReference type="NCBI Taxonomy" id="693023"/>
    <lineage>
        <taxon>Bacteria</taxon>
        <taxon>Pseudomonadati</taxon>
        <taxon>Pseudomonadota</taxon>
        <taxon>Alphaproteobacteria</taxon>
        <taxon>Acetobacterales</taxon>
        <taxon>Roseomonadaceae</taxon>
        <taxon>Muricoccus</taxon>
    </lineage>
</organism>
<dbReference type="PANTHER" id="PTHR32089">
    <property type="entry name" value="METHYL-ACCEPTING CHEMOTAXIS PROTEIN MCPB"/>
    <property type="match status" value="1"/>
</dbReference>
<evidence type="ECO:0000256" key="10">
    <source>
        <dbReference type="SAM" id="MobiDB-lite"/>
    </source>
</evidence>
<dbReference type="Gene3D" id="2.40.10.220">
    <property type="entry name" value="predicted glycosyltransferase like domains"/>
    <property type="match status" value="1"/>
</dbReference>
<evidence type="ECO:0000256" key="5">
    <source>
        <dbReference type="ARBA" id="ARBA00022989"/>
    </source>
</evidence>
<dbReference type="Pfam" id="PF17200">
    <property type="entry name" value="sCache_2"/>
    <property type="match status" value="1"/>
</dbReference>
<feature type="transmembrane region" description="Helical" evidence="11">
    <location>
        <begin position="195"/>
        <end position="217"/>
    </location>
</feature>
<gene>
    <name evidence="15" type="ORF">FHS87_000139</name>
</gene>
<dbReference type="InterPro" id="IPR033480">
    <property type="entry name" value="sCache_2"/>
</dbReference>
<accession>A0A840XTV0</accession>
<keyword evidence="4 11" id="KW-0812">Transmembrane</keyword>
<dbReference type="GO" id="GO:0007165">
    <property type="term" value="P:signal transduction"/>
    <property type="evidence" value="ECO:0007669"/>
    <property type="project" value="UniProtKB-KW"/>
</dbReference>
<proteinExistence type="inferred from homology"/>
<name>A0A840XTV0_9PROT</name>
<dbReference type="SMART" id="SM01049">
    <property type="entry name" value="Cache_2"/>
    <property type="match status" value="1"/>
</dbReference>
<dbReference type="SMART" id="SM00304">
    <property type="entry name" value="HAMP"/>
    <property type="match status" value="2"/>
</dbReference>
<feature type="compositionally biased region" description="Low complexity" evidence="10">
    <location>
        <begin position="333"/>
        <end position="342"/>
    </location>
</feature>
<dbReference type="InterPro" id="IPR003660">
    <property type="entry name" value="HAMP_dom"/>
</dbReference>
<dbReference type="GO" id="GO:0005886">
    <property type="term" value="C:plasma membrane"/>
    <property type="evidence" value="ECO:0007669"/>
    <property type="project" value="UniProtKB-SubCell"/>
</dbReference>
<evidence type="ECO:0000259" key="14">
    <source>
        <dbReference type="PROSITE" id="PS50885"/>
    </source>
</evidence>
<keyword evidence="16" id="KW-1185">Reference proteome</keyword>
<dbReference type="GO" id="GO:0035438">
    <property type="term" value="F:cyclic-di-GMP binding"/>
    <property type="evidence" value="ECO:0007669"/>
    <property type="project" value="InterPro"/>
</dbReference>
<feature type="domain" description="T-SNARE coiled-coil homology" evidence="13">
    <location>
        <begin position="464"/>
        <end position="526"/>
    </location>
</feature>
<dbReference type="Pfam" id="PF00672">
    <property type="entry name" value="HAMP"/>
    <property type="match status" value="1"/>
</dbReference>
<keyword evidence="7 9" id="KW-0807">Transducer</keyword>
<keyword evidence="6 11" id="KW-0472">Membrane</keyword>
<sequence>MPRRLSDWPIAARLHLCTLVAVMGLIGLAAYEIRARSTELEEARIGTLRAVVESGASIAAHFEKEERTGRMDRAAAQAAAAAEIRAFRYGGNEYLWVNDAQPSPRLIAHPFRPDLEGKDVSGIRDPNGFALFIAFAEKARQSGSGVVGYLWPRPGAQAGEPPVEKLSFVQGFAPWNWVIGTGVYVDDLRAAQRELVLRGGLIAGAAALVVGLLTWTVGRGITRPLARVTAATAAMAGGDLGTEVPGAERRDELGLLARALETFRENGLKARRLEEAAAAERAARERRHAAMERHTQDFGASVSGVLAMLGKSAEDMRAAAADMSEVVERTRGGAESTASGAEESSRNLASVAAATEQLSASVAEIARQVAQSASATKAAVERAQSTDAAVRGLSDAADQIGEVVRLITDIAGQTNLLALNATIEAARAGEAGRGFAVVAGEVKTLANQTASATDRIGRQIQAVQAATGEAVQSVREMSAAIGEISSVAGAIAAAVEQQGAATREIASSVQHVSRTTEDATGAMREVAKAADRARGSSDSVSTAARDVAGVSGTLRTEVDHFLRAMRSGGEEKDRRRYERIPARGVRVTLRSAKLPGAGTEVELKDISRGGAALVLDWEADTGTGLELAFPGVQGPIPARVVRAQGGVVSVVFRQDEESAQRIDRVLDRIGRAAKAA</sequence>
<evidence type="ECO:0000256" key="9">
    <source>
        <dbReference type="PROSITE-ProRule" id="PRU00284"/>
    </source>
</evidence>
<dbReference type="PROSITE" id="PS50885">
    <property type="entry name" value="HAMP"/>
    <property type="match status" value="1"/>
</dbReference>
<evidence type="ECO:0000259" key="13">
    <source>
        <dbReference type="PROSITE" id="PS50192"/>
    </source>
</evidence>
<comment type="subcellular location">
    <subcellularLocation>
        <location evidence="1">Cell inner membrane</location>
        <topology evidence="1">Multi-pass membrane protein</topology>
    </subcellularLocation>
</comment>
<evidence type="ECO:0000313" key="15">
    <source>
        <dbReference type="EMBL" id="MBB5692128.1"/>
    </source>
</evidence>
<keyword evidence="2" id="KW-1003">Cell membrane</keyword>
<dbReference type="AlphaFoldDB" id="A0A840XTV0"/>
<dbReference type="SMART" id="SM00283">
    <property type="entry name" value="MA"/>
    <property type="match status" value="1"/>
</dbReference>
<dbReference type="InterPro" id="IPR004089">
    <property type="entry name" value="MCPsignal_dom"/>
</dbReference>
<comment type="caution">
    <text evidence="15">The sequence shown here is derived from an EMBL/GenBank/DDBJ whole genome shotgun (WGS) entry which is preliminary data.</text>
</comment>
<keyword evidence="3" id="KW-0997">Cell inner membrane</keyword>
<dbReference type="Proteomes" id="UP000580654">
    <property type="component" value="Unassembled WGS sequence"/>
</dbReference>
<dbReference type="Gene3D" id="1.10.287.950">
    <property type="entry name" value="Methyl-accepting chemotaxis protein"/>
    <property type="match status" value="1"/>
</dbReference>
<dbReference type="PRINTS" id="PR00260">
    <property type="entry name" value="CHEMTRNSDUCR"/>
</dbReference>
<dbReference type="Pfam" id="PF07238">
    <property type="entry name" value="PilZ"/>
    <property type="match status" value="1"/>
</dbReference>
<dbReference type="SUPFAM" id="SSF58104">
    <property type="entry name" value="Methyl-accepting chemotaxis protein (MCP) signaling domain"/>
    <property type="match status" value="1"/>
</dbReference>